<dbReference type="Proteomes" id="UP000252995">
    <property type="component" value="Unassembled WGS sequence"/>
</dbReference>
<dbReference type="Pfam" id="PF01381">
    <property type="entry name" value="HTH_3"/>
    <property type="match status" value="1"/>
</dbReference>
<evidence type="ECO:0000313" key="3">
    <source>
        <dbReference type="Proteomes" id="UP000252995"/>
    </source>
</evidence>
<dbReference type="CDD" id="cd00093">
    <property type="entry name" value="HTH_XRE"/>
    <property type="match status" value="1"/>
</dbReference>
<proteinExistence type="predicted"/>
<evidence type="ECO:0000259" key="1">
    <source>
        <dbReference type="PROSITE" id="PS50943"/>
    </source>
</evidence>
<evidence type="ECO:0000313" key="2">
    <source>
        <dbReference type="EMBL" id="RBP29963.1"/>
    </source>
</evidence>
<dbReference type="RefSeq" id="WP_113862509.1">
    <property type="nucleotide sequence ID" value="NZ_QNRO01000008.1"/>
</dbReference>
<organism evidence="2 3">
    <name type="scientific">Marinobacter pelagius</name>
    <dbReference type="NCBI Taxonomy" id="379482"/>
    <lineage>
        <taxon>Bacteria</taxon>
        <taxon>Pseudomonadati</taxon>
        <taxon>Pseudomonadota</taxon>
        <taxon>Gammaproteobacteria</taxon>
        <taxon>Pseudomonadales</taxon>
        <taxon>Marinobacteraceae</taxon>
        <taxon>Marinobacter</taxon>
    </lineage>
</organism>
<protein>
    <submittedName>
        <fullName evidence="2">HTH-type transcriptional regulator/antitoxin HipB</fullName>
    </submittedName>
</protein>
<dbReference type="Gene3D" id="1.10.260.40">
    <property type="entry name" value="lambda repressor-like DNA-binding domains"/>
    <property type="match status" value="1"/>
</dbReference>
<dbReference type="AlphaFoldDB" id="A0A366GR94"/>
<dbReference type="InterPro" id="IPR010982">
    <property type="entry name" value="Lambda_DNA-bd_dom_sf"/>
</dbReference>
<dbReference type="PROSITE" id="PS50943">
    <property type="entry name" value="HTH_CROC1"/>
    <property type="match status" value="1"/>
</dbReference>
<reference evidence="2 3" key="1">
    <citation type="submission" date="2018-06" db="EMBL/GenBank/DDBJ databases">
        <title>Freshwater and sediment microbial communities from various areas in North America, analyzing microbe dynamics in response to fracking.</title>
        <authorList>
            <person name="Lamendella R."/>
        </authorList>
    </citation>
    <scope>NUCLEOTIDE SEQUENCE [LARGE SCALE GENOMIC DNA]</scope>
    <source>
        <strain evidence="2 3">114J</strain>
    </source>
</reference>
<sequence>MKITSPEQLAQALKNARKELGLTQQAAADLVGIKQATVSALENNPENSRLETLFKLLAALNLELKLSERGTAEQTSGWDQEW</sequence>
<accession>A0A366GR94</accession>
<dbReference type="SMART" id="SM00530">
    <property type="entry name" value="HTH_XRE"/>
    <property type="match status" value="1"/>
</dbReference>
<dbReference type="SUPFAM" id="SSF47413">
    <property type="entry name" value="lambda repressor-like DNA-binding domains"/>
    <property type="match status" value="1"/>
</dbReference>
<name>A0A366GR94_9GAMM</name>
<feature type="domain" description="HTH cro/C1-type" evidence="1">
    <location>
        <begin position="13"/>
        <end position="67"/>
    </location>
</feature>
<dbReference type="EMBL" id="QNRO01000008">
    <property type="protein sequence ID" value="RBP29963.1"/>
    <property type="molecule type" value="Genomic_DNA"/>
</dbReference>
<dbReference type="OrthoDB" id="5891007at2"/>
<dbReference type="InterPro" id="IPR001387">
    <property type="entry name" value="Cro/C1-type_HTH"/>
</dbReference>
<comment type="caution">
    <text evidence="2">The sequence shown here is derived from an EMBL/GenBank/DDBJ whole genome shotgun (WGS) entry which is preliminary data.</text>
</comment>
<gene>
    <name evidence="2" type="ORF">DET50_1083</name>
</gene>
<dbReference type="GO" id="GO:0003677">
    <property type="term" value="F:DNA binding"/>
    <property type="evidence" value="ECO:0007669"/>
    <property type="project" value="InterPro"/>
</dbReference>
<dbReference type="STRING" id="379482.SAMN04487961_1353"/>